<gene>
    <name evidence="3" type="ORF">GCM10010170_110190</name>
</gene>
<feature type="transmembrane region" description="Helical" evidence="1">
    <location>
        <begin position="62"/>
        <end position="83"/>
    </location>
</feature>
<evidence type="ECO:0000256" key="2">
    <source>
        <dbReference type="SAM" id="SignalP"/>
    </source>
</evidence>
<evidence type="ECO:0000256" key="1">
    <source>
        <dbReference type="SAM" id="Phobius"/>
    </source>
</evidence>
<keyword evidence="4" id="KW-1185">Reference proteome</keyword>
<dbReference type="InterPro" id="IPR046192">
    <property type="entry name" value="DUF6220"/>
</dbReference>
<organism evidence="3 4">
    <name type="scientific">Dactylosporangium salmoneum</name>
    <dbReference type="NCBI Taxonomy" id="53361"/>
    <lineage>
        <taxon>Bacteria</taxon>
        <taxon>Bacillati</taxon>
        <taxon>Actinomycetota</taxon>
        <taxon>Actinomycetes</taxon>
        <taxon>Micromonosporales</taxon>
        <taxon>Micromonosporaceae</taxon>
        <taxon>Dactylosporangium</taxon>
    </lineage>
</organism>
<name>A0ABN3I6L9_9ACTN</name>
<comment type="caution">
    <text evidence="3">The sequence shown here is derived from an EMBL/GenBank/DDBJ whole genome shotgun (WGS) entry which is preliminary data.</text>
</comment>
<accession>A0ABN3I6L9</accession>
<feature type="chain" id="PRO_5046531396" description="Integral membrane protein" evidence="2">
    <location>
        <begin position="24"/>
        <end position="125"/>
    </location>
</feature>
<dbReference type="RefSeq" id="WP_344620802.1">
    <property type="nucleotide sequence ID" value="NZ_BAAARV010000142.1"/>
</dbReference>
<dbReference type="EMBL" id="BAAARV010000142">
    <property type="protein sequence ID" value="GAA2395434.1"/>
    <property type="molecule type" value="Genomic_DNA"/>
</dbReference>
<evidence type="ECO:0000313" key="3">
    <source>
        <dbReference type="EMBL" id="GAA2395434.1"/>
    </source>
</evidence>
<dbReference type="Pfam" id="PF19728">
    <property type="entry name" value="DUF6220"/>
    <property type="match status" value="1"/>
</dbReference>
<dbReference type="Proteomes" id="UP001501444">
    <property type="component" value="Unassembled WGS sequence"/>
</dbReference>
<feature type="transmembrane region" description="Helical" evidence="1">
    <location>
        <begin position="33"/>
        <end position="55"/>
    </location>
</feature>
<proteinExistence type="predicted"/>
<evidence type="ECO:0008006" key="5">
    <source>
        <dbReference type="Google" id="ProtNLM"/>
    </source>
</evidence>
<evidence type="ECO:0000313" key="4">
    <source>
        <dbReference type="Proteomes" id="UP001501444"/>
    </source>
</evidence>
<feature type="transmembrane region" description="Helical" evidence="1">
    <location>
        <begin position="95"/>
        <end position="115"/>
    </location>
</feature>
<reference evidence="3 4" key="1">
    <citation type="journal article" date="2019" name="Int. J. Syst. Evol. Microbiol.">
        <title>The Global Catalogue of Microorganisms (GCM) 10K type strain sequencing project: providing services to taxonomists for standard genome sequencing and annotation.</title>
        <authorList>
            <consortium name="The Broad Institute Genomics Platform"/>
            <consortium name="The Broad Institute Genome Sequencing Center for Infectious Disease"/>
            <person name="Wu L."/>
            <person name="Ma J."/>
        </authorList>
    </citation>
    <scope>NUCLEOTIDE SEQUENCE [LARGE SCALE GENOMIC DNA]</scope>
    <source>
        <strain evidence="3 4">JCM 3272</strain>
    </source>
</reference>
<keyword evidence="1" id="KW-1133">Transmembrane helix</keyword>
<feature type="signal peptide" evidence="2">
    <location>
        <begin position="1"/>
        <end position="23"/>
    </location>
</feature>
<keyword evidence="2" id="KW-0732">Signal</keyword>
<sequence>MRKAFAALAALLLLIVVAQFFFAASGAFGDSYAAHHALGYVIFLVPVAMIAVAVPARVPGRLIALSALICALTSLQVLIAVTARAIGEDSVAGRLVFGLHALNALAMLAVTAFIAHRARALARPA</sequence>
<protein>
    <recommendedName>
        <fullName evidence="5">Integral membrane protein</fullName>
    </recommendedName>
</protein>
<keyword evidence="1" id="KW-0472">Membrane</keyword>
<keyword evidence="1" id="KW-0812">Transmembrane</keyword>